<dbReference type="GO" id="GO:0008484">
    <property type="term" value="F:sulfuric ester hydrolase activity"/>
    <property type="evidence" value="ECO:0007669"/>
    <property type="project" value="TreeGrafter"/>
</dbReference>
<dbReference type="Gene3D" id="2.150.10.10">
    <property type="entry name" value="Serralysin-like metalloprotease, C-terminal"/>
    <property type="match status" value="1"/>
</dbReference>
<dbReference type="InterPro" id="IPR011049">
    <property type="entry name" value="Serralysin-like_metalloprot_C"/>
</dbReference>
<reference evidence="4 5" key="1">
    <citation type="journal article" date="2014" name="Int. J. Syst. Evol. Microbiol.">
        <title>Complete genome sequence of Corynebacterium casei LMG S-19264T (=DSM 44701T), isolated from a smear-ripened cheese.</title>
        <authorList>
            <consortium name="US DOE Joint Genome Institute (JGI-PGF)"/>
            <person name="Walter F."/>
            <person name="Albersmeier A."/>
            <person name="Kalinowski J."/>
            <person name="Ruckert C."/>
        </authorList>
    </citation>
    <scope>NUCLEOTIDE SEQUENCE [LARGE SCALE GENOMIC DNA]</scope>
    <source>
        <strain evidence="4 5">CGMCC 1.7029</strain>
    </source>
</reference>
<dbReference type="SUPFAM" id="SSF51120">
    <property type="entry name" value="beta-Roll"/>
    <property type="match status" value="1"/>
</dbReference>
<protein>
    <recommendedName>
        <fullName evidence="3">Sulfatase N-terminal domain-containing protein</fullName>
    </recommendedName>
</protein>
<dbReference type="InterPro" id="IPR001343">
    <property type="entry name" value="Hemolysn_Ca-bd"/>
</dbReference>
<dbReference type="SUPFAM" id="SSF53649">
    <property type="entry name" value="Alkaline phosphatase-like"/>
    <property type="match status" value="1"/>
</dbReference>
<organism evidence="4 5">
    <name type="scientific">Gemmobacter aquaticus</name>
    <dbReference type="NCBI Taxonomy" id="490185"/>
    <lineage>
        <taxon>Bacteria</taxon>
        <taxon>Pseudomonadati</taxon>
        <taxon>Pseudomonadota</taxon>
        <taxon>Alphaproteobacteria</taxon>
        <taxon>Rhodobacterales</taxon>
        <taxon>Paracoccaceae</taxon>
        <taxon>Gemmobacter</taxon>
    </lineage>
</organism>
<dbReference type="OrthoDB" id="9795675at2"/>
<dbReference type="InterPro" id="IPR017850">
    <property type="entry name" value="Alkaline_phosphatase_core_sf"/>
</dbReference>
<evidence type="ECO:0000313" key="5">
    <source>
        <dbReference type="Proteomes" id="UP000598196"/>
    </source>
</evidence>
<dbReference type="PRINTS" id="PR00313">
    <property type="entry name" value="CABNDNGRPT"/>
</dbReference>
<sequence>MAFDATRLAGGHLCVIWVDDMIDVYTWRDTFGLRIQTPNLDRLMLKAARFTNAYATVPLCAPCRAELATGLAPFRSGLVDLNRFWRDLMPPEKAWAHDLRRAGFHTFTTGKVDANYRPMPDAYRRLLFHENPPAADKAERTGVHEYLDAGPGIRGVNHPNDQGEQDNVFYDYWVAENAIRYLKRADPGRRQLIQLGFKHPHYNLDCPDRFYQLYDPAEIRWPSIAAPEDYFGPQPGFAVYEAAYITNGRWTPERSSDEAWRQVVRAYFAAVSHVDHEIGRFMRALEASALGQDTTVVFLSDNGFNLGTHDSFHKMSQWDSAAHVPLAIWHPDLEATEVPLPVSLGNVPKTLMQIAGLPPRPDWTHGQSLLPLIDPSFGSYDRSTSPVTSVFGTLSVRPSVEGYTHLRYFRYPNGEEHVYDIEADPGETKNIRDEAPLEFLRSELVKGALGLGLDLRGFENPALGVNAMMAVDGSVIMAGGDGDNDYWAYGADAENIHEGRNGGMDTLWYMAGPDSYVLHCPPNVERIRIATVVARNESDGETRKTLKIVAHPDSPIHFETSERVEVEVTGSDRGDIMLGPKYGGAIFRGGAGNDEMRAIATLTGSRHAFYGGAGNDTLYGGPGKDTLDGGTGDDVIHGKRNNNLIYGGHGNDQIFDGDGTSVIHTGPGRNIVSLSEGDDTVHVGTGVNEIDAGTGAVKFHIAYGGVTVIRNWGPTMRLILNDWPGFPEITPMAKGHVRLRLALSIIDLHDVDDPEALPEQIEGLQAPVQSFLDRLDR</sequence>
<proteinExistence type="predicted"/>
<evidence type="ECO:0000313" key="4">
    <source>
        <dbReference type="EMBL" id="GGO37220.1"/>
    </source>
</evidence>
<keyword evidence="5" id="KW-1185">Reference proteome</keyword>
<keyword evidence="2" id="KW-0378">Hydrolase</keyword>
<comment type="caution">
    <text evidence="4">The sequence shown here is derived from an EMBL/GenBank/DDBJ whole genome shotgun (WGS) entry which is preliminary data.</text>
</comment>
<gene>
    <name evidence="4" type="ORF">GCM10010991_32540</name>
</gene>
<name>A0A918DDP0_9RHOB</name>
<dbReference type="AlphaFoldDB" id="A0A918DDP0"/>
<evidence type="ECO:0000256" key="1">
    <source>
        <dbReference type="ARBA" id="ARBA00022723"/>
    </source>
</evidence>
<keyword evidence="1" id="KW-0479">Metal-binding</keyword>
<dbReference type="PANTHER" id="PTHR45953:SF1">
    <property type="entry name" value="IDURONATE 2-SULFATASE"/>
    <property type="match status" value="1"/>
</dbReference>
<dbReference type="Proteomes" id="UP000598196">
    <property type="component" value="Unassembled WGS sequence"/>
</dbReference>
<dbReference type="Pfam" id="PF00884">
    <property type="entry name" value="Sulfatase"/>
    <property type="match status" value="1"/>
</dbReference>
<dbReference type="GO" id="GO:0005509">
    <property type="term" value="F:calcium ion binding"/>
    <property type="evidence" value="ECO:0007669"/>
    <property type="project" value="InterPro"/>
</dbReference>
<feature type="domain" description="Sulfatase N-terminal" evidence="3">
    <location>
        <begin position="30"/>
        <end position="356"/>
    </location>
</feature>
<dbReference type="GO" id="GO:0005737">
    <property type="term" value="C:cytoplasm"/>
    <property type="evidence" value="ECO:0007669"/>
    <property type="project" value="TreeGrafter"/>
</dbReference>
<evidence type="ECO:0000259" key="3">
    <source>
        <dbReference type="Pfam" id="PF00884"/>
    </source>
</evidence>
<dbReference type="Gene3D" id="3.40.720.10">
    <property type="entry name" value="Alkaline Phosphatase, subunit A"/>
    <property type="match status" value="1"/>
</dbReference>
<dbReference type="Pfam" id="PF00353">
    <property type="entry name" value="HemolysinCabind"/>
    <property type="match status" value="2"/>
</dbReference>
<evidence type="ECO:0000256" key="2">
    <source>
        <dbReference type="ARBA" id="ARBA00022801"/>
    </source>
</evidence>
<accession>A0A918DDP0</accession>
<dbReference type="PANTHER" id="PTHR45953">
    <property type="entry name" value="IDURONATE 2-SULFATASE"/>
    <property type="match status" value="1"/>
</dbReference>
<dbReference type="PROSITE" id="PS00330">
    <property type="entry name" value="HEMOLYSIN_CALCIUM"/>
    <property type="match status" value="1"/>
</dbReference>
<dbReference type="InterPro" id="IPR018511">
    <property type="entry name" value="Hemolysin-typ_Ca-bd_CS"/>
</dbReference>
<dbReference type="InterPro" id="IPR000917">
    <property type="entry name" value="Sulfatase_N"/>
</dbReference>
<dbReference type="RefSeq" id="WP_146288048.1">
    <property type="nucleotide sequence ID" value="NZ_BMLP01000008.1"/>
</dbReference>
<dbReference type="EMBL" id="BMLP01000008">
    <property type="protein sequence ID" value="GGO37220.1"/>
    <property type="molecule type" value="Genomic_DNA"/>
</dbReference>